<protein>
    <recommendedName>
        <fullName evidence="4">Phage tail tape measure protein</fullName>
    </recommendedName>
</protein>
<name>A0A2U2AJR9_9GAMM</name>
<feature type="coiled-coil region" evidence="1">
    <location>
        <begin position="678"/>
        <end position="712"/>
    </location>
</feature>
<organism evidence="2 3">
    <name type="scientific">Ignatzschineria indica</name>
    <dbReference type="NCBI Taxonomy" id="472583"/>
    <lineage>
        <taxon>Bacteria</taxon>
        <taxon>Pseudomonadati</taxon>
        <taxon>Pseudomonadota</taxon>
        <taxon>Gammaproteobacteria</taxon>
        <taxon>Cardiobacteriales</taxon>
        <taxon>Ignatzschineriaceae</taxon>
        <taxon>Ignatzschineria</taxon>
    </lineage>
</organism>
<reference evidence="2 3" key="1">
    <citation type="journal article" date="2018" name="Genome Announc.">
        <title>Ignatzschineria cameli sp. nov., isolated from necrotic foot tissue of dromedaries (Camelus dromedarius) and associated maggots (Wohlfahrtia species) in Dubai.</title>
        <authorList>
            <person name="Tsang C.C."/>
            <person name="Tang J.Y."/>
            <person name="Fong J.Y."/>
            <person name="Kinne J."/>
            <person name="Lee H.H."/>
            <person name="Joseph M."/>
            <person name="Jose S."/>
            <person name="Schuster R.K."/>
            <person name="Tang Y."/>
            <person name="Sivakumar S."/>
            <person name="Chen J.H."/>
            <person name="Teng J.L."/>
            <person name="Lau S.K."/>
            <person name="Wernery U."/>
            <person name="Woo P.C."/>
        </authorList>
    </citation>
    <scope>NUCLEOTIDE SEQUENCE [LARGE SCALE GENOMIC DNA]</scope>
    <source>
        <strain evidence="2 3">KCTC 22643</strain>
    </source>
</reference>
<proteinExistence type="predicted"/>
<evidence type="ECO:0000313" key="3">
    <source>
        <dbReference type="Proteomes" id="UP000244948"/>
    </source>
</evidence>
<evidence type="ECO:0000256" key="1">
    <source>
        <dbReference type="SAM" id="Coils"/>
    </source>
</evidence>
<dbReference type="AlphaFoldDB" id="A0A2U2AJR9"/>
<gene>
    <name evidence="2" type="ORF">DC082_06395</name>
</gene>
<comment type="caution">
    <text evidence="2">The sequence shown here is derived from an EMBL/GenBank/DDBJ whole genome shotgun (WGS) entry which is preliminary data.</text>
</comment>
<accession>A0A2U2AJR9</accession>
<dbReference type="Proteomes" id="UP000244948">
    <property type="component" value="Unassembled WGS sequence"/>
</dbReference>
<keyword evidence="1" id="KW-0175">Coiled coil</keyword>
<dbReference type="RefSeq" id="WP_109236266.1">
    <property type="nucleotide sequence ID" value="NZ_BMXZ01000002.1"/>
</dbReference>
<feature type="coiled-coil region" evidence="1">
    <location>
        <begin position="384"/>
        <end position="444"/>
    </location>
</feature>
<dbReference type="EMBL" id="QEWR01000003">
    <property type="protein sequence ID" value="PWD83051.1"/>
    <property type="molecule type" value="Genomic_DNA"/>
</dbReference>
<sequence length="914" mass="98887">MSNSLGTLTLDLVAQMGGWVNGFTQAERATKAETRKMQRSIREVEKSVKSMGNTLRNIAGLIGLTLTVSAFDNWIRGSVQAAASAGVFAEKIGLTTEELTTFRYIAVQTGSDIQSLDSSMLRLNSRLGAAVNGKGSAADTLKRLGLNAKELLNLPLEERILAISKAMEGLSRGEQLRSLQNIAGDSARGLINMFQLSKDEIAELTNRAERLGYVYSTEMAKSADVVLGKIGEMKGAFGNLSLQILSEFLPDIESYLNSISLEDIEEHLETARVVVDNLGIAIKALAITFGVTLTSKIAANTIAFGLNSAAQIINATAAKRVGGASKTAAIAIGTKTVAVNGLRIALGALGGPLGIAILTSLSFLALKSSQDKTKISSDELAMSLDDLEQVISKLTMRQANAKKLDFDIHLDNLKEKLQGEKEEYQKLAANLEDARDKLENPERRKHLSNSQVDRVSDAIARMTIEEIRLGGEIDTTNQKIDETSEKIQMVIGHMKRLGTTSVSDLSGVNDQFDDLIAKIEDQTARMGLKTNSAVFEYELRKTTKYDYLKGDDGEETAELKAVRAAFAEQDAKERSLRISTKSIDIAAEYRKVMEGTLSDEERRGQELAKNLDILKRYGASEEDILAVRRSAYESMSTDMPDMGSGGDTLTAQLARIGENMAQLDAWREEQLQKLELAYGNEESALAESLQRREELEEQYRERRSQFEGEMNQELLNLGVNLTSDSLSALREAGIESGAIYKAMFLTNKAASFANAIVSANEAGAKALAAYPDPIMGMSVGAMVKGIGLANAGVIAATGLKGMAHSGLDKVPETGTWLLEKGERVVTANTSAKLDATLESLRGGLATKVSTPITVNIVNNSPAEVETRQRSDENGMPILDVIINGVTNALQKDMSSGGPFSRAMESNWGLRKQVR</sequence>
<evidence type="ECO:0008006" key="4">
    <source>
        <dbReference type="Google" id="ProtNLM"/>
    </source>
</evidence>
<evidence type="ECO:0000313" key="2">
    <source>
        <dbReference type="EMBL" id="PWD83051.1"/>
    </source>
</evidence>
<keyword evidence="3" id="KW-1185">Reference proteome</keyword>